<accession>A0A6J6GVN5</accession>
<dbReference type="InterPro" id="IPR036873">
    <property type="entry name" value="Rhodanese-like_dom_sf"/>
</dbReference>
<dbReference type="SUPFAM" id="SSF52821">
    <property type="entry name" value="Rhodanese/Cell cycle control phosphatase"/>
    <property type="match status" value="1"/>
</dbReference>
<dbReference type="PANTHER" id="PTHR43031:SF1">
    <property type="entry name" value="PYRIDINE NUCLEOTIDE-DISULPHIDE OXIDOREDUCTASE"/>
    <property type="match status" value="1"/>
</dbReference>
<dbReference type="PROSITE" id="PS50206">
    <property type="entry name" value="RHODANESE_3"/>
    <property type="match status" value="1"/>
</dbReference>
<dbReference type="PANTHER" id="PTHR43031">
    <property type="entry name" value="FAD-DEPENDENT OXIDOREDUCTASE"/>
    <property type="match status" value="1"/>
</dbReference>
<dbReference type="SMART" id="SM00450">
    <property type="entry name" value="RHOD"/>
    <property type="match status" value="1"/>
</dbReference>
<dbReference type="Gene3D" id="3.40.250.10">
    <property type="entry name" value="Rhodanese-like domain"/>
    <property type="match status" value="1"/>
</dbReference>
<sequence length="108" mass="11490">MSEIPEIDLDELERRIVANPVIIDVREEDEFIEARIDGVIHIALGTVPERLAEIPTGESVLVICALGGRSARAVEFMRANGIDATNIAGGTLGWIESGRPVISGPASA</sequence>
<dbReference type="Pfam" id="PF00581">
    <property type="entry name" value="Rhodanese"/>
    <property type="match status" value="1"/>
</dbReference>
<dbReference type="EMBL" id="CAEZUP010000020">
    <property type="protein sequence ID" value="CAB4604390.1"/>
    <property type="molecule type" value="Genomic_DNA"/>
</dbReference>
<dbReference type="InterPro" id="IPR050229">
    <property type="entry name" value="GlpE_sulfurtransferase"/>
</dbReference>
<dbReference type="AlphaFoldDB" id="A0A6J6GVN5"/>
<organism evidence="2">
    <name type="scientific">freshwater metagenome</name>
    <dbReference type="NCBI Taxonomy" id="449393"/>
    <lineage>
        <taxon>unclassified sequences</taxon>
        <taxon>metagenomes</taxon>
        <taxon>ecological metagenomes</taxon>
    </lineage>
</organism>
<protein>
    <submittedName>
        <fullName evidence="2">Unannotated protein</fullName>
    </submittedName>
</protein>
<feature type="domain" description="Rhodanese" evidence="1">
    <location>
        <begin position="16"/>
        <end position="103"/>
    </location>
</feature>
<name>A0A6J6GVN5_9ZZZZ</name>
<evidence type="ECO:0000259" key="1">
    <source>
        <dbReference type="PROSITE" id="PS50206"/>
    </source>
</evidence>
<proteinExistence type="predicted"/>
<evidence type="ECO:0000313" key="2">
    <source>
        <dbReference type="EMBL" id="CAB4604390.1"/>
    </source>
</evidence>
<gene>
    <name evidence="2" type="ORF">UFOPK1835_00665</name>
</gene>
<dbReference type="CDD" id="cd00158">
    <property type="entry name" value="RHOD"/>
    <property type="match status" value="1"/>
</dbReference>
<reference evidence="2" key="1">
    <citation type="submission" date="2020-05" db="EMBL/GenBank/DDBJ databases">
        <authorList>
            <person name="Chiriac C."/>
            <person name="Salcher M."/>
            <person name="Ghai R."/>
            <person name="Kavagutti S V."/>
        </authorList>
    </citation>
    <scope>NUCLEOTIDE SEQUENCE</scope>
</reference>
<dbReference type="InterPro" id="IPR001763">
    <property type="entry name" value="Rhodanese-like_dom"/>
</dbReference>